<comment type="caution">
    <text evidence="2">The sequence shown here is derived from an EMBL/GenBank/DDBJ whole genome shotgun (WGS) entry which is preliminary data.</text>
</comment>
<sequence>MQVDTTWVQPGVSDLASIPLESHQYRHKIEQSLSVKSPPLSTLKASLTATILFPSKRVEPLDMARSHRQTTENRNKTGYTQSATTDEQRQTTTSFVRNRPIKRVKHPADRSSILT</sequence>
<evidence type="ECO:0000313" key="3">
    <source>
        <dbReference type="Proteomes" id="UP000663828"/>
    </source>
</evidence>
<feature type="compositionally biased region" description="Polar residues" evidence="1">
    <location>
        <begin position="76"/>
        <end position="96"/>
    </location>
</feature>
<dbReference type="EMBL" id="CAJNOR010014614">
    <property type="protein sequence ID" value="CAF1679055.1"/>
    <property type="molecule type" value="Genomic_DNA"/>
</dbReference>
<proteinExistence type="predicted"/>
<feature type="non-terminal residue" evidence="2">
    <location>
        <position position="115"/>
    </location>
</feature>
<name>A0A816GXQ5_ADIRI</name>
<evidence type="ECO:0000313" key="2">
    <source>
        <dbReference type="EMBL" id="CAF1679055.1"/>
    </source>
</evidence>
<evidence type="ECO:0000256" key="1">
    <source>
        <dbReference type="SAM" id="MobiDB-lite"/>
    </source>
</evidence>
<keyword evidence="3" id="KW-1185">Reference proteome</keyword>
<feature type="compositionally biased region" description="Basic and acidic residues" evidence="1">
    <location>
        <begin position="60"/>
        <end position="75"/>
    </location>
</feature>
<feature type="region of interest" description="Disordered" evidence="1">
    <location>
        <begin position="60"/>
        <end position="115"/>
    </location>
</feature>
<dbReference type="Proteomes" id="UP000663828">
    <property type="component" value="Unassembled WGS sequence"/>
</dbReference>
<organism evidence="2 3">
    <name type="scientific">Adineta ricciae</name>
    <name type="common">Rotifer</name>
    <dbReference type="NCBI Taxonomy" id="249248"/>
    <lineage>
        <taxon>Eukaryota</taxon>
        <taxon>Metazoa</taxon>
        <taxon>Spiralia</taxon>
        <taxon>Gnathifera</taxon>
        <taxon>Rotifera</taxon>
        <taxon>Eurotatoria</taxon>
        <taxon>Bdelloidea</taxon>
        <taxon>Adinetida</taxon>
        <taxon>Adinetidae</taxon>
        <taxon>Adineta</taxon>
    </lineage>
</organism>
<gene>
    <name evidence="2" type="ORF">XAT740_LOCUS60190</name>
</gene>
<protein>
    <submittedName>
        <fullName evidence="2">Uncharacterized protein</fullName>
    </submittedName>
</protein>
<reference evidence="2" key="1">
    <citation type="submission" date="2021-02" db="EMBL/GenBank/DDBJ databases">
        <authorList>
            <person name="Nowell W R."/>
        </authorList>
    </citation>
    <scope>NUCLEOTIDE SEQUENCE</scope>
</reference>
<dbReference type="AlphaFoldDB" id="A0A816GXQ5"/>
<accession>A0A816GXQ5</accession>